<proteinExistence type="inferred from homology"/>
<dbReference type="InterPro" id="IPR000914">
    <property type="entry name" value="SBP_5_dom"/>
</dbReference>
<keyword evidence="4 5" id="KW-0732">Signal</keyword>
<dbReference type="EMBL" id="FQWZ01000003">
    <property type="protein sequence ID" value="SHG77418.1"/>
    <property type="molecule type" value="Genomic_DNA"/>
</dbReference>
<evidence type="ECO:0000313" key="8">
    <source>
        <dbReference type="Proteomes" id="UP000199758"/>
    </source>
</evidence>
<dbReference type="InterPro" id="IPR030678">
    <property type="entry name" value="Peptide/Ni-bd"/>
</dbReference>
<dbReference type="GO" id="GO:0015833">
    <property type="term" value="P:peptide transport"/>
    <property type="evidence" value="ECO:0007669"/>
    <property type="project" value="TreeGrafter"/>
</dbReference>
<dbReference type="Gene3D" id="3.90.76.10">
    <property type="entry name" value="Dipeptide-binding Protein, Domain 1"/>
    <property type="match status" value="1"/>
</dbReference>
<dbReference type="GO" id="GO:1904680">
    <property type="term" value="F:peptide transmembrane transporter activity"/>
    <property type="evidence" value="ECO:0007669"/>
    <property type="project" value="TreeGrafter"/>
</dbReference>
<protein>
    <submittedName>
        <fullName evidence="7">Oligopeptide transport system substrate-binding protein</fullName>
    </submittedName>
</protein>
<dbReference type="Gene3D" id="3.10.105.10">
    <property type="entry name" value="Dipeptide-binding Protein, Domain 3"/>
    <property type="match status" value="1"/>
</dbReference>
<dbReference type="AlphaFoldDB" id="A0A1M5MJF2"/>
<comment type="subcellular location">
    <subcellularLocation>
        <location evidence="1">Cell envelope</location>
    </subcellularLocation>
</comment>
<dbReference type="GO" id="GO:0030288">
    <property type="term" value="C:outer membrane-bounded periplasmic space"/>
    <property type="evidence" value="ECO:0007669"/>
    <property type="project" value="TreeGrafter"/>
</dbReference>
<accession>A0A1M5MJF2</accession>
<dbReference type="OrthoDB" id="9801912at2"/>
<feature type="signal peptide" evidence="5">
    <location>
        <begin position="1"/>
        <end position="23"/>
    </location>
</feature>
<dbReference type="GO" id="GO:0043190">
    <property type="term" value="C:ATP-binding cassette (ABC) transporter complex"/>
    <property type="evidence" value="ECO:0007669"/>
    <property type="project" value="InterPro"/>
</dbReference>
<dbReference type="Pfam" id="PF00496">
    <property type="entry name" value="SBP_bac_5"/>
    <property type="match status" value="1"/>
</dbReference>
<dbReference type="SUPFAM" id="SSF53850">
    <property type="entry name" value="Periplasmic binding protein-like II"/>
    <property type="match status" value="1"/>
</dbReference>
<evidence type="ECO:0000256" key="2">
    <source>
        <dbReference type="ARBA" id="ARBA00005695"/>
    </source>
</evidence>
<comment type="similarity">
    <text evidence="2">Belongs to the bacterial solute-binding protein 5 family.</text>
</comment>
<dbReference type="STRING" id="490188.SAMN04488068_1298"/>
<reference evidence="7 8" key="1">
    <citation type="submission" date="2016-11" db="EMBL/GenBank/DDBJ databases">
        <authorList>
            <person name="Jaros S."/>
            <person name="Januszkiewicz K."/>
            <person name="Wedrychowicz H."/>
        </authorList>
    </citation>
    <scope>NUCLEOTIDE SEQUENCE [LARGE SCALE GENOMIC DNA]</scope>
    <source>
        <strain evidence="7 8">CGMCC 1.7049</strain>
    </source>
</reference>
<dbReference type="PANTHER" id="PTHR30290:SF10">
    <property type="entry name" value="PERIPLASMIC OLIGOPEPTIDE-BINDING PROTEIN-RELATED"/>
    <property type="match status" value="1"/>
</dbReference>
<sequence length="527" mass="58433">MSRSHRPLCWLALLLFCAAPAVAAAAADATLLRRGNGPDVETLDPHKVRSVAAGNVVRDLYEGLLTEAADGRLVPGVAERWEIDDDGRRYRFWLRDNARWSNGEPLTAQDVVAGLRRSVDPATGSPSAQLLTPIAGAAAIINGSAPPASLAVDARSDRELEIRLQQPTPYLLALLVNPAAFPVYRGGIAAASAAVTNGAYQLEGRVLQSQVTLRRNRHYWNDAATHIERVQHIVTEDLASEFQRFRAGELDITEQVPAAQVATLGAALHRQLRIADYLGVYYYGFNTRRPPFDNADLRHALSLAVDRQVIVDKVLGSGERPAYGWLPPRINGAPAVQPEWSGWTREQRLAEARRLYARAGYSAARPLRTEILYNTHDYHQKIAVVIAAMWKQFLGVETRLRNEETKVFLQSRRDARRTQIFRGSWVSDFNDASSFVDLLLGTNPRNDTGYASARYDAAVAAANLVDGAQRRRALVDAQQALIDDAPVIPLYFYVTKHLVSSRVSGWQDNLLDHHYSRDLRLDGAPTR</sequence>
<dbReference type="Gene3D" id="3.40.190.10">
    <property type="entry name" value="Periplasmic binding protein-like II"/>
    <property type="match status" value="1"/>
</dbReference>
<dbReference type="InterPro" id="IPR039424">
    <property type="entry name" value="SBP_5"/>
</dbReference>
<keyword evidence="3" id="KW-0813">Transport</keyword>
<organism evidence="7 8">
    <name type="scientific">Hydrocarboniphaga daqingensis</name>
    <dbReference type="NCBI Taxonomy" id="490188"/>
    <lineage>
        <taxon>Bacteria</taxon>
        <taxon>Pseudomonadati</taxon>
        <taxon>Pseudomonadota</taxon>
        <taxon>Gammaproteobacteria</taxon>
        <taxon>Nevskiales</taxon>
        <taxon>Nevskiaceae</taxon>
        <taxon>Hydrocarboniphaga</taxon>
    </lineage>
</organism>
<dbReference type="RefSeq" id="WP_072895642.1">
    <property type="nucleotide sequence ID" value="NZ_FQWZ01000003.1"/>
</dbReference>
<evidence type="ECO:0000256" key="3">
    <source>
        <dbReference type="ARBA" id="ARBA00022448"/>
    </source>
</evidence>
<evidence type="ECO:0000259" key="6">
    <source>
        <dbReference type="Pfam" id="PF00496"/>
    </source>
</evidence>
<dbReference type="CDD" id="cd08504">
    <property type="entry name" value="PBP2_OppA"/>
    <property type="match status" value="1"/>
</dbReference>
<gene>
    <name evidence="7" type="ORF">SAMN04488068_1298</name>
</gene>
<keyword evidence="8" id="KW-1185">Reference proteome</keyword>
<dbReference type="PANTHER" id="PTHR30290">
    <property type="entry name" value="PERIPLASMIC BINDING COMPONENT OF ABC TRANSPORTER"/>
    <property type="match status" value="1"/>
</dbReference>
<name>A0A1M5MJF2_9GAMM</name>
<dbReference type="FunFam" id="3.90.76.10:FF:000001">
    <property type="entry name" value="Oligopeptide ABC transporter substrate-binding protein"/>
    <property type="match status" value="1"/>
</dbReference>
<feature type="chain" id="PRO_5012635421" evidence="5">
    <location>
        <begin position="24"/>
        <end position="527"/>
    </location>
</feature>
<feature type="domain" description="Solute-binding protein family 5" evidence="6">
    <location>
        <begin position="73"/>
        <end position="445"/>
    </location>
</feature>
<evidence type="ECO:0000256" key="1">
    <source>
        <dbReference type="ARBA" id="ARBA00004196"/>
    </source>
</evidence>
<evidence type="ECO:0000256" key="4">
    <source>
        <dbReference type="ARBA" id="ARBA00022729"/>
    </source>
</evidence>
<evidence type="ECO:0000256" key="5">
    <source>
        <dbReference type="SAM" id="SignalP"/>
    </source>
</evidence>
<evidence type="ECO:0000313" key="7">
    <source>
        <dbReference type="EMBL" id="SHG77418.1"/>
    </source>
</evidence>
<dbReference type="Proteomes" id="UP000199758">
    <property type="component" value="Unassembled WGS sequence"/>
</dbReference>
<dbReference type="PIRSF" id="PIRSF002741">
    <property type="entry name" value="MppA"/>
    <property type="match status" value="1"/>
</dbReference>